<feature type="domain" description="C2H2-type" evidence="9">
    <location>
        <begin position="564"/>
        <end position="586"/>
    </location>
</feature>
<comment type="subcellular location">
    <subcellularLocation>
        <location evidence="1">Nucleus</location>
    </subcellularLocation>
</comment>
<evidence type="ECO:0000256" key="6">
    <source>
        <dbReference type="ARBA" id="ARBA00023242"/>
    </source>
</evidence>
<evidence type="ECO:0000256" key="4">
    <source>
        <dbReference type="ARBA" id="ARBA00022771"/>
    </source>
</evidence>
<feature type="region of interest" description="Disordered" evidence="8">
    <location>
        <begin position="321"/>
        <end position="372"/>
    </location>
</feature>
<feature type="domain" description="C2H2-type" evidence="9">
    <location>
        <begin position="1175"/>
        <end position="1202"/>
    </location>
</feature>
<dbReference type="Proteomes" id="UP001642540">
    <property type="component" value="Unassembled WGS sequence"/>
</dbReference>
<accession>A0ABP1RLA7</accession>
<keyword evidence="6" id="KW-0539">Nucleus</keyword>
<evidence type="ECO:0000256" key="2">
    <source>
        <dbReference type="ARBA" id="ARBA00022723"/>
    </source>
</evidence>
<feature type="compositionally biased region" description="Low complexity" evidence="8">
    <location>
        <begin position="355"/>
        <end position="372"/>
    </location>
</feature>
<comment type="caution">
    <text evidence="10">The sequence shown here is derived from an EMBL/GenBank/DDBJ whole genome shotgun (WGS) entry which is preliminary data.</text>
</comment>
<feature type="domain" description="C2H2-type" evidence="9">
    <location>
        <begin position="428"/>
        <end position="455"/>
    </location>
</feature>
<evidence type="ECO:0000256" key="7">
    <source>
        <dbReference type="PROSITE-ProRule" id="PRU00042"/>
    </source>
</evidence>
<evidence type="ECO:0000313" key="10">
    <source>
        <dbReference type="EMBL" id="CAL8130022.1"/>
    </source>
</evidence>
<feature type="domain" description="C2H2-type" evidence="9">
    <location>
        <begin position="1015"/>
        <end position="1043"/>
    </location>
</feature>
<feature type="domain" description="C2H2-type" evidence="9">
    <location>
        <begin position="884"/>
        <end position="909"/>
    </location>
</feature>
<dbReference type="PANTHER" id="PTHR24376:SF235">
    <property type="entry name" value="C2H2-TYPE DOMAIN-CONTAINING PROTEIN"/>
    <property type="match status" value="1"/>
</dbReference>
<evidence type="ECO:0000256" key="1">
    <source>
        <dbReference type="ARBA" id="ARBA00004123"/>
    </source>
</evidence>
<keyword evidence="11" id="KW-1185">Reference proteome</keyword>
<proteinExistence type="predicted"/>
<dbReference type="SMART" id="SM00355">
    <property type="entry name" value="ZnF_C2H2"/>
    <property type="match status" value="24"/>
</dbReference>
<evidence type="ECO:0000256" key="8">
    <source>
        <dbReference type="SAM" id="MobiDB-lite"/>
    </source>
</evidence>
<evidence type="ECO:0000259" key="9">
    <source>
        <dbReference type="PROSITE" id="PS50157"/>
    </source>
</evidence>
<evidence type="ECO:0000313" key="11">
    <source>
        <dbReference type="Proteomes" id="UP001642540"/>
    </source>
</evidence>
<keyword evidence="4 7" id="KW-0863">Zinc-finger</keyword>
<dbReference type="PANTHER" id="PTHR24376">
    <property type="entry name" value="ZINC FINGER PROTEIN"/>
    <property type="match status" value="1"/>
</dbReference>
<dbReference type="SUPFAM" id="SSF57667">
    <property type="entry name" value="beta-beta-alpha zinc fingers"/>
    <property type="match status" value="3"/>
</dbReference>
<dbReference type="Gene3D" id="3.30.160.60">
    <property type="entry name" value="Classic Zinc Finger"/>
    <property type="match status" value="6"/>
</dbReference>
<feature type="domain" description="C2H2-type" evidence="9">
    <location>
        <begin position="684"/>
        <end position="712"/>
    </location>
</feature>
<sequence length="1254" mass="144572">MSLTCEICIFCYRERSLGCSNNVNHNEELGNRITLNRFVELAKRLLNTNLPPHDTGAKHGNGIFGTCEDCKFVVDSFCKLYHEWKCLELEVEWRLNKLCNVMKCADRVSSRKQRLDSKFNSTEQGRRFIEWVTTFRAELQQKNRQRCSKSFPRVSLKSVSNNETVSPKLETNYAETQSLMETNEESLYLGWIFSFAAVLLLCNWSQEPTENSGDPTRMFISGDDDVVDVHQQLKEEISILDVPTCEASSVAECHLPIEAESSRHRRAFTHLLTFTKLKIPVKPDNLRRKKSKKLEPKNKISVDNTNFGILRPLRRVLKPKVNNDDVTDSETDLQDEKIYATEAETDSSEFEDGSSNHSESSSTSSEELSSKCSDSSLTATTYKIRKRPQNVDKNKQYEHPFGCNVRSCQKSFQFEEELELHKKYHGSFPCSCCNKTSKYAPDLARHELLHAQRNTPERNKNRSNKGYHCRRCNYVVSGSGGSGWHSFINHYLTKHLNLPPQKTMCKICKAWIGIISGKTHMNSCHKESESLHKCDQCPAHFDKEHQLYQHKKKGHAAMKNGTLCFCEPCHKSFATEKKLETHKRLHGSFPCNFCNVVIGYAPDLVRHEIVQCKSRPKNKKHCKKFKCARCNFGANGMPECIRHYVSLHLFKKTCAICTEVVRTQEEIHFKTHHDTNNVDPKDIQKCDKCSAYFLKEDQLRSHIRKSHPPPQNRFKKEFPCEMNSCSKSFDFEEELQNHVKQHGNFSCKYCSVVKTYAPNLAVHELSHSQRKESSDKKWDCSRCNFEGISKLQYITHFITRHLQIPPQLAKCRICRKCVGKSRLHIHNRIFHKTEGLDPKLIQKCDKCPAYFCQKHQLTEHLKQIHNSKEFGNISSPTKVKSDLLYCAGKNKCSKTFETAEQLEDHRKLHGTFSCSTCDEVLTYAPKLALHEIAHTSLSSGEFGTRVRRRRTLNCPKCEMTLGSQIRYINHYLVTHMGLPEDGVKCTNCGESFQKPNRLAGHMSRYHNFEGGGVIAKCDNCPATFGNKFYLVQHKQRVHGEDNLTCVDCGKKLGSPAALKQHRIKVHKKKEADFPLACDVLGCERRFENESGLGWHKHNLHEGKGNIEPLICHECGKKCLTKTVFKNHMLLHSLNIRKLKKEPKRYVCEECGMVFKTQKILETHQFSHSGPESWKYSCVFCGKNSASEYRHMEHIKAHTNEKPYFCEICGEEYAHGRNLRDHKNKKHHANELPRVRRRVNGYVSRKGQKLPRLKK</sequence>
<feature type="domain" description="C2H2-type" evidence="9">
    <location>
        <begin position="842"/>
        <end position="870"/>
    </location>
</feature>
<evidence type="ECO:0000256" key="3">
    <source>
        <dbReference type="ARBA" id="ARBA00022737"/>
    </source>
</evidence>
<organism evidence="10 11">
    <name type="scientific">Orchesella dallaii</name>
    <dbReference type="NCBI Taxonomy" id="48710"/>
    <lineage>
        <taxon>Eukaryota</taxon>
        <taxon>Metazoa</taxon>
        <taxon>Ecdysozoa</taxon>
        <taxon>Arthropoda</taxon>
        <taxon>Hexapoda</taxon>
        <taxon>Collembola</taxon>
        <taxon>Entomobryomorpha</taxon>
        <taxon>Entomobryoidea</taxon>
        <taxon>Orchesellidae</taxon>
        <taxon>Orchesellinae</taxon>
        <taxon>Orchesella</taxon>
    </lineage>
</organism>
<evidence type="ECO:0000256" key="5">
    <source>
        <dbReference type="ARBA" id="ARBA00022833"/>
    </source>
</evidence>
<feature type="domain" description="C2H2-type" evidence="9">
    <location>
        <begin position="718"/>
        <end position="742"/>
    </location>
</feature>
<protein>
    <recommendedName>
        <fullName evidence="9">C2H2-type domain-containing protein</fullName>
    </recommendedName>
</protein>
<feature type="compositionally biased region" description="Acidic residues" evidence="8">
    <location>
        <begin position="343"/>
        <end position="352"/>
    </location>
</feature>
<dbReference type="PROSITE" id="PS50157">
    <property type="entry name" value="ZINC_FINGER_C2H2_2"/>
    <property type="match status" value="17"/>
</dbReference>
<name>A0ABP1RLA7_9HEXA</name>
<feature type="domain" description="C2H2-type" evidence="9">
    <location>
        <begin position="401"/>
        <end position="425"/>
    </location>
</feature>
<keyword evidence="2" id="KW-0479">Metal-binding</keyword>
<feature type="domain" description="C2H2-type" evidence="9">
    <location>
        <begin position="1203"/>
        <end position="1232"/>
    </location>
</feature>
<keyword evidence="3" id="KW-0677">Repeat</keyword>
<dbReference type="PROSITE" id="PS00028">
    <property type="entry name" value="ZINC_FINGER_C2H2_1"/>
    <property type="match status" value="13"/>
</dbReference>
<gene>
    <name evidence="10" type="ORF">ODALV1_LOCUS23528</name>
</gene>
<dbReference type="Pfam" id="PF00096">
    <property type="entry name" value="zf-C2H2"/>
    <property type="match status" value="1"/>
</dbReference>
<feature type="domain" description="C2H2-type" evidence="9">
    <location>
        <begin position="532"/>
        <end position="560"/>
    </location>
</feature>
<feature type="domain" description="C2H2-type" evidence="9">
    <location>
        <begin position="1043"/>
        <end position="1071"/>
    </location>
</feature>
<reference evidence="10 11" key="1">
    <citation type="submission" date="2024-08" db="EMBL/GenBank/DDBJ databases">
        <authorList>
            <person name="Cucini C."/>
            <person name="Frati F."/>
        </authorList>
    </citation>
    <scope>NUCLEOTIDE SEQUENCE [LARGE SCALE GENOMIC DNA]</scope>
</reference>
<feature type="domain" description="C2H2-type" evidence="9">
    <location>
        <begin position="1075"/>
        <end position="1105"/>
    </location>
</feature>
<feature type="domain" description="C2H2-type" evidence="9">
    <location>
        <begin position="1145"/>
        <end position="1172"/>
    </location>
</feature>
<dbReference type="EMBL" id="CAXLJM020000081">
    <property type="protein sequence ID" value="CAL8130022.1"/>
    <property type="molecule type" value="Genomic_DNA"/>
</dbReference>
<feature type="domain" description="C2H2-type" evidence="9">
    <location>
        <begin position="983"/>
        <end position="1011"/>
    </location>
</feature>
<dbReference type="InterPro" id="IPR036236">
    <property type="entry name" value="Znf_C2H2_sf"/>
</dbReference>
<feature type="domain" description="C2H2-type" evidence="9">
    <location>
        <begin position="745"/>
        <end position="772"/>
    </location>
</feature>
<feature type="domain" description="C2H2-type" evidence="9">
    <location>
        <begin position="912"/>
        <end position="939"/>
    </location>
</feature>
<keyword evidence="5" id="KW-0862">Zinc</keyword>
<dbReference type="InterPro" id="IPR013087">
    <property type="entry name" value="Znf_C2H2_type"/>
</dbReference>